<keyword evidence="10" id="KW-1185">Reference proteome</keyword>
<dbReference type="VEuPathDB" id="VectorBase:CQUJHB017932"/>
<dbReference type="Gene3D" id="2.40.10.10">
    <property type="entry name" value="Trypsin-like serine proteases"/>
    <property type="match status" value="2"/>
</dbReference>
<dbReference type="MEROPS" id="S01.A97"/>
<keyword evidence="2" id="KW-0378">Hydrolase</keyword>
<dbReference type="InterPro" id="IPR009003">
    <property type="entry name" value="Peptidase_S1_PA"/>
</dbReference>
<evidence type="ECO:0000256" key="1">
    <source>
        <dbReference type="ARBA" id="ARBA00022670"/>
    </source>
</evidence>
<dbReference type="InParanoid" id="B0X2W8"/>
<evidence type="ECO:0000256" key="5">
    <source>
        <dbReference type="ARBA" id="ARBA00024195"/>
    </source>
</evidence>
<dbReference type="SUPFAM" id="SSF50494">
    <property type="entry name" value="Trypsin-like serine proteases"/>
    <property type="match status" value="1"/>
</dbReference>
<reference evidence="9" key="2">
    <citation type="submission" date="2020-05" db="UniProtKB">
        <authorList>
            <consortium name="EnsemblMetazoa"/>
        </authorList>
    </citation>
    <scope>IDENTIFICATION</scope>
    <source>
        <strain evidence="9">JHB</strain>
    </source>
</reference>
<dbReference type="KEGG" id="cqu:CpipJ_CPIJ013905"/>
<keyword evidence="6" id="KW-0472">Membrane</keyword>
<feature type="transmembrane region" description="Helical" evidence="6">
    <location>
        <begin position="5"/>
        <end position="23"/>
    </location>
</feature>
<sequence length="331" mass="35381">MASGLMEMSGLVIIGVTVWTVLWKHHYVSLLSTTNYAIGTYSLLAAGLLAVLGGILGCCGVWREQRALLLGHYITFCLRISRADGTSPALLLDSLVLEIEKSPGRIVGGQLAEPGQFPYQVSLRSAKNAHFCGGSVISERWVLTAAHCVVGRSPVDTRIVVGTHLLDSGGIYYGVAQMVVHELYDASTRAFDVSLLQTESTILFSDLVQPIALGAGFVNLAHGAVLSGWGQLEWTDVGMSNELRWLNTSVIMLADCRQGSSSTVAPNIFLHKLCTLSPEGQGMCMGDTGGPLVLDGVQIGIGSWGIPCGFGHPDIYDRVSSHRAWILANIL</sequence>
<dbReference type="InterPro" id="IPR050430">
    <property type="entry name" value="Peptidase_S1"/>
</dbReference>
<evidence type="ECO:0000256" key="4">
    <source>
        <dbReference type="ARBA" id="ARBA00023157"/>
    </source>
</evidence>
<dbReference type="PANTHER" id="PTHR24276:SF91">
    <property type="entry name" value="AT26814P-RELATED"/>
    <property type="match status" value="1"/>
</dbReference>
<keyword evidence="3" id="KW-0720">Serine protease</keyword>
<dbReference type="Proteomes" id="UP000002320">
    <property type="component" value="Unassembled WGS sequence"/>
</dbReference>
<feature type="transmembrane region" description="Helical" evidence="6">
    <location>
        <begin position="43"/>
        <end position="62"/>
    </location>
</feature>
<dbReference type="CDD" id="cd00190">
    <property type="entry name" value="Tryp_SPc"/>
    <property type="match status" value="1"/>
</dbReference>
<dbReference type="Pfam" id="PF00089">
    <property type="entry name" value="Trypsin"/>
    <property type="match status" value="1"/>
</dbReference>
<organism>
    <name type="scientific">Culex quinquefasciatus</name>
    <name type="common">Southern house mosquito</name>
    <name type="synonym">Culex pungens</name>
    <dbReference type="NCBI Taxonomy" id="7176"/>
    <lineage>
        <taxon>Eukaryota</taxon>
        <taxon>Metazoa</taxon>
        <taxon>Ecdysozoa</taxon>
        <taxon>Arthropoda</taxon>
        <taxon>Hexapoda</taxon>
        <taxon>Insecta</taxon>
        <taxon>Pterygota</taxon>
        <taxon>Neoptera</taxon>
        <taxon>Endopterygota</taxon>
        <taxon>Diptera</taxon>
        <taxon>Nematocera</taxon>
        <taxon>Culicoidea</taxon>
        <taxon>Culicidae</taxon>
        <taxon>Culicinae</taxon>
        <taxon>Culicini</taxon>
        <taxon>Culex</taxon>
        <taxon>Culex</taxon>
    </lineage>
</organism>
<dbReference type="PANTHER" id="PTHR24276">
    <property type="entry name" value="POLYSERASE-RELATED"/>
    <property type="match status" value="1"/>
</dbReference>
<name>B0X2W8_CULQU</name>
<dbReference type="VEuPathDB" id="VectorBase:CPIJ013905"/>
<accession>B0X2W8</accession>
<dbReference type="PROSITE" id="PS50240">
    <property type="entry name" value="TRYPSIN_DOM"/>
    <property type="match status" value="1"/>
</dbReference>
<keyword evidence="6" id="KW-0812">Transmembrane</keyword>
<dbReference type="EMBL" id="DS232302">
    <property type="protein sequence ID" value="EDS39470.1"/>
    <property type="molecule type" value="Genomic_DNA"/>
</dbReference>
<dbReference type="InterPro" id="IPR043504">
    <property type="entry name" value="Peptidase_S1_PA_chymotrypsin"/>
</dbReference>
<comment type="similarity">
    <text evidence="5">Belongs to the peptidase S1 family. CLIP subfamily.</text>
</comment>
<protein>
    <submittedName>
        <fullName evidence="8">Serine-type enodpeptidase</fullName>
    </submittedName>
</protein>
<dbReference type="GO" id="GO:0004252">
    <property type="term" value="F:serine-type endopeptidase activity"/>
    <property type="evidence" value="ECO:0007669"/>
    <property type="project" value="InterPro"/>
</dbReference>
<dbReference type="InterPro" id="IPR018114">
    <property type="entry name" value="TRYPSIN_HIS"/>
</dbReference>
<dbReference type="STRING" id="7176.B0X2W8"/>
<dbReference type="HOGENOM" id="CLU_006842_7_4_1"/>
<dbReference type="GO" id="GO:0006508">
    <property type="term" value="P:proteolysis"/>
    <property type="evidence" value="ECO:0007669"/>
    <property type="project" value="UniProtKB-KW"/>
</dbReference>
<dbReference type="SMART" id="SM00020">
    <property type="entry name" value="Tryp_SPc"/>
    <property type="match status" value="1"/>
</dbReference>
<evidence type="ECO:0000259" key="7">
    <source>
        <dbReference type="PROSITE" id="PS50240"/>
    </source>
</evidence>
<dbReference type="PRINTS" id="PR00722">
    <property type="entry name" value="CHYMOTRYPSIN"/>
</dbReference>
<gene>
    <name evidence="9" type="primary">6046857</name>
    <name evidence="8" type="ORF">CpipJ_CPIJ013905</name>
</gene>
<dbReference type="AlphaFoldDB" id="B0X2W8"/>
<proteinExistence type="inferred from homology"/>
<feature type="domain" description="Peptidase S1" evidence="7">
    <location>
        <begin position="106"/>
        <end position="331"/>
    </location>
</feature>
<dbReference type="eggNOG" id="KOG3627">
    <property type="taxonomic scope" value="Eukaryota"/>
</dbReference>
<evidence type="ECO:0000313" key="10">
    <source>
        <dbReference type="Proteomes" id="UP000002320"/>
    </source>
</evidence>
<evidence type="ECO:0000256" key="3">
    <source>
        <dbReference type="ARBA" id="ARBA00022825"/>
    </source>
</evidence>
<reference evidence="8" key="1">
    <citation type="submission" date="2007-03" db="EMBL/GenBank/DDBJ databases">
        <title>Annotation of Culex pipiens quinquefasciatus.</title>
        <authorList>
            <consortium name="The Broad Institute Genome Sequencing Platform"/>
            <person name="Atkinson P.W."/>
            <person name="Hemingway J."/>
            <person name="Christensen B.M."/>
            <person name="Higgs S."/>
            <person name="Kodira C."/>
            <person name="Hannick L."/>
            <person name="Megy K."/>
            <person name="O'Leary S."/>
            <person name="Pearson M."/>
            <person name="Haas B.J."/>
            <person name="Mauceli E."/>
            <person name="Wortman J.R."/>
            <person name="Lee N.H."/>
            <person name="Guigo R."/>
            <person name="Stanke M."/>
            <person name="Alvarado L."/>
            <person name="Amedeo P."/>
            <person name="Antoine C.H."/>
            <person name="Arensburger P."/>
            <person name="Bidwell S.L."/>
            <person name="Crawford M."/>
            <person name="Camaro F."/>
            <person name="Devon K."/>
            <person name="Engels R."/>
            <person name="Hammond M."/>
            <person name="Howarth C."/>
            <person name="Koehrsen M."/>
            <person name="Lawson D."/>
            <person name="Montgomery P."/>
            <person name="Nene V."/>
            <person name="Nusbaum C."/>
            <person name="Puiu D."/>
            <person name="Romero-Severson J."/>
            <person name="Severson D.W."/>
            <person name="Shumway M."/>
            <person name="Sisk P."/>
            <person name="Stolte C."/>
            <person name="Zeng Q."/>
            <person name="Eisenstadt E."/>
            <person name="Fraser-Liggett C."/>
            <person name="Strausberg R."/>
            <person name="Galagan J."/>
            <person name="Birren B."/>
            <person name="Collins F.H."/>
        </authorList>
    </citation>
    <scope>NUCLEOTIDE SEQUENCE [LARGE SCALE GENOMIC DNA]</scope>
    <source>
        <strain evidence="8">JHB</strain>
    </source>
</reference>
<evidence type="ECO:0000313" key="8">
    <source>
        <dbReference type="EMBL" id="EDS39470.1"/>
    </source>
</evidence>
<dbReference type="OMA" id="ACFRILC"/>
<evidence type="ECO:0000313" key="9">
    <source>
        <dbReference type="EnsemblMetazoa" id="CPIJ013905-PA"/>
    </source>
</evidence>
<evidence type="ECO:0000256" key="6">
    <source>
        <dbReference type="SAM" id="Phobius"/>
    </source>
</evidence>
<dbReference type="OrthoDB" id="9993879at2759"/>
<evidence type="ECO:0000256" key="2">
    <source>
        <dbReference type="ARBA" id="ARBA00022801"/>
    </source>
</evidence>
<keyword evidence="6" id="KW-1133">Transmembrane helix</keyword>
<keyword evidence="1" id="KW-0645">Protease</keyword>
<dbReference type="FunFam" id="2.40.10.10:FF:000073">
    <property type="entry name" value="Trypsin alpha"/>
    <property type="match status" value="1"/>
</dbReference>
<dbReference type="InterPro" id="IPR001314">
    <property type="entry name" value="Peptidase_S1A"/>
</dbReference>
<dbReference type="EnsemblMetazoa" id="CPIJ013905-RA">
    <property type="protein sequence ID" value="CPIJ013905-PA"/>
    <property type="gene ID" value="CPIJ013905"/>
</dbReference>
<dbReference type="PROSITE" id="PS00134">
    <property type="entry name" value="TRYPSIN_HIS"/>
    <property type="match status" value="1"/>
</dbReference>
<dbReference type="VEuPathDB" id="VectorBase:CQUJHB010173"/>
<dbReference type="InterPro" id="IPR001254">
    <property type="entry name" value="Trypsin_dom"/>
</dbReference>
<keyword evidence="4" id="KW-1015">Disulfide bond</keyword>